<proteinExistence type="predicted"/>
<dbReference type="Proteomes" id="UP000789920">
    <property type="component" value="Unassembled WGS sequence"/>
</dbReference>
<gene>
    <name evidence="1" type="ORF">RPERSI_LOCUS19018</name>
</gene>
<feature type="non-terminal residue" evidence="1">
    <location>
        <position position="1"/>
    </location>
</feature>
<protein>
    <submittedName>
        <fullName evidence="1">4007_t:CDS:1</fullName>
    </submittedName>
</protein>
<organism evidence="1 2">
    <name type="scientific">Racocetra persica</name>
    <dbReference type="NCBI Taxonomy" id="160502"/>
    <lineage>
        <taxon>Eukaryota</taxon>
        <taxon>Fungi</taxon>
        <taxon>Fungi incertae sedis</taxon>
        <taxon>Mucoromycota</taxon>
        <taxon>Glomeromycotina</taxon>
        <taxon>Glomeromycetes</taxon>
        <taxon>Diversisporales</taxon>
        <taxon>Gigasporaceae</taxon>
        <taxon>Racocetra</taxon>
    </lineage>
</organism>
<reference evidence="1" key="1">
    <citation type="submission" date="2021-06" db="EMBL/GenBank/DDBJ databases">
        <authorList>
            <person name="Kallberg Y."/>
            <person name="Tangrot J."/>
            <person name="Rosling A."/>
        </authorList>
    </citation>
    <scope>NUCLEOTIDE SEQUENCE</scope>
    <source>
        <strain evidence="1">MA461A</strain>
    </source>
</reference>
<keyword evidence="2" id="KW-1185">Reference proteome</keyword>
<name>A0ACA9RF62_9GLOM</name>
<sequence>LYQQDIIDKEILPNNFFNDFNNSNNDFEPEPSVLNQLKSLISNQSEPLILNQLKSSISN</sequence>
<comment type="caution">
    <text evidence="1">The sequence shown here is derived from an EMBL/GenBank/DDBJ whole genome shotgun (WGS) entry which is preliminary data.</text>
</comment>
<accession>A0ACA9RF62</accession>
<evidence type="ECO:0000313" key="2">
    <source>
        <dbReference type="Proteomes" id="UP000789920"/>
    </source>
</evidence>
<dbReference type="EMBL" id="CAJVQC010051355">
    <property type="protein sequence ID" value="CAG8790260.1"/>
    <property type="molecule type" value="Genomic_DNA"/>
</dbReference>
<evidence type="ECO:0000313" key="1">
    <source>
        <dbReference type="EMBL" id="CAG8790260.1"/>
    </source>
</evidence>